<dbReference type="Gene3D" id="3.90.25.10">
    <property type="entry name" value="UDP-galactose 4-epimerase, domain 1"/>
    <property type="match status" value="1"/>
</dbReference>
<protein>
    <submittedName>
        <fullName evidence="2">dTDP-4-dehydrorhamnose reductase</fullName>
    </submittedName>
</protein>
<dbReference type="PANTHER" id="PTHR43242">
    <property type="entry name" value="NAD(P)-BINDING ROSSMANN-FOLD SUPERFAMILY PROTEIN"/>
    <property type="match status" value="1"/>
</dbReference>
<organism evidence="2 3">
    <name type="scientific">Acidianus manzaensis</name>
    <dbReference type="NCBI Taxonomy" id="282676"/>
    <lineage>
        <taxon>Archaea</taxon>
        <taxon>Thermoproteota</taxon>
        <taxon>Thermoprotei</taxon>
        <taxon>Sulfolobales</taxon>
        <taxon>Sulfolobaceae</taxon>
        <taxon>Acidianus</taxon>
    </lineage>
</organism>
<dbReference type="EMBL" id="CP020477">
    <property type="protein sequence ID" value="ARM77194.1"/>
    <property type="molecule type" value="Genomic_DNA"/>
</dbReference>
<dbReference type="AlphaFoldDB" id="A0A1W6K447"/>
<dbReference type="InterPro" id="IPR036291">
    <property type="entry name" value="NAD(P)-bd_dom_sf"/>
</dbReference>
<dbReference type="Pfam" id="PF04321">
    <property type="entry name" value="RmlD_sub_bind"/>
    <property type="match status" value="1"/>
</dbReference>
<sequence>MIGVTDEGDIAKAIAQAFDDEEFILIDSPKKVYSEKPDIIIHTLETTYDNRSMWNFNTWFAINIARAANKIGALNVYFSTYMIFDGKKGYYSETSVPSPLNYYGLTKLVGESSIASLGNYLILRLGQLINRGFLNFFIKTLIKKRIIRCNSNLYLSPLTLRDLGYVVTTLIKKDARGIINVAGKRQSEYEICEKLADMFDGKAIPFEGKFYDFSLDTWLLKTFKIKID</sequence>
<accession>A0A1W6K447</accession>
<reference evidence="2 3" key="1">
    <citation type="submission" date="2017-03" db="EMBL/GenBank/DDBJ databases">
        <title>Sulfur activation and transportation mechanism of thermophilic Archaea Acidianus manzaensis YN-25.</title>
        <authorList>
            <person name="Ma Y."/>
            <person name="Yang Y."/>
            <person name="Xia J."/>
        </authorList>
    </citation>
    <scope>NUCLEOTIDE SEQUENCE [LARGE SCALE GENOMIC DNA]</scope>
    <source>
        <strain evidence="2 3">YN-25</strain>
    </source>
</reference>
<name>A0A1W6K447_9CREN</name>
<keyword evidence="3" id="KW-1185">Reference proteome</keyword>
<dbReference type="PANTHER" id="PTHR43242:SF1">
    <property type="entry name" value="NAD(P)-BINDING ROSSMANN-FOLD SUPERFAMILY PROTEIN"/>
    <property type="match status" value="1"/>
</dbReference>
<dbReference type="SUPFAM" id="SSF51735">
    <property type="entry name" value="NAD(P)-binding Rossmann-fold domains"/>
    <property type="match status" value="1"/>
</dbReference>
<gene>
    <name evidence="2" type="ORF">B6F84_12175</name>
</gene>
<proteinExistence type="predicted"/>
<dbReference type="STRING" id="282676.B6F84_12175"/>
<dbReference type="RefSeq" id="WP_148692488.1">
    <property type="nucleotide sequence ID" value="NZ_CP020477.1"/>
</dbReference>
<dbReference type="Gene3D" id="3.40.50.720">
    <property type="entry name" value="NAD(P)-binding Rossmann-like Domain"/>
    <property type="match status" value="1"/>
</dbReference>
<evidence type="ECO:0000313" key="2">
    <source>
        <dbReference type="EMBL" id="ARM77194.1"/>
    </source>
</evidence>
<feature type="domain" description="RmlD-like substrate binding" evidence="1">
    <location>
        <begin position="54"/>
        <end position="197"/>
    </location>
</feature>
<dbReference type="GeneID" id="41591693"/>
<dbReference type="InterPro" id="IPR029903">
    <property type="entry name" value="RmlD-like-bd"/>
</dbReference>
<dbReference type="KEGG" id="aman:B6F84_12175"/>
<dbReference type="Proteomes" id="UP000193404">
    <property type="component" value="Chromosome"/>
</dbReference>
<evidence type="ECO:0000313" key="3">
    <source>
        <dbReference type="Proteomes" id="UP000193404"/>
    </source>
</evidence>
<evidence type="ECO:0000259" key="1">
    <source>
        <dbReference type="Pfam" id="PF04321"/>
    </source>
</evidence>
<dbReference type="OrthoDB" id="4907at2157"/>